<dbReference type="OrthoDB" id="9789979at2"/>
<reference evidence="3" key="1">
    <citation type="submission" date="2016-11" db="EMBL/GenBank/DDBJ databases">
        <authorList>
            <person name="Shukria A."/>
            <person name="Stevens D.C."/>
        </authorList>
    </citation>
    <scope>NUCLEOTIDE SEQUENCE [LARGE SCALE GENOMIC DNA]</scope>
    <source>
        <strain evidence="3">Cbfe23</strain>
    </source>
</reference>
<sequence>MKTSDEERLERWRLVLGQPAQESLGVSLGETEKRMDRTLEALYDSERKAGLGASSPQVARWLGDIREYFPAPVVRVMQGDAMARLGLTEMLLQPEMLEAVEPDVQLVATLLSLRKVIPQKTKETARRVVRKVVDELERRLRAPTERAVRGALSRASRTRRPRAAEIDWDRTLRANLGNYLPERKSVVVDKLVGHGRKRSSLRDVVLCIDQSGSMAASVVYSSIFGAVLASLRAVSTKMVLFDTAVVDLSEQLSDPVDLLFGTQLGGGTDIDQALGYCQQIITRPAQTILVLVTDLYEGGNAQRMLQRAAALVQSGVTVVCLLALSDQGTPSHDPHHAAHFAALGIPTFACTPDLFPELMAAALQRNDLRAWASRQELQVARPE</sequence>
<dbReference type="SMART" id="SM00327">
    <property type="entry name" value="VWA"/>
    <property type="match status" value="1"/>
</dbReference>
<dbReference type="InterPro" id="IPR036465">
    <property type="entry name" value="vWFA_dom_sf"/>
</dbReference>
<evidence type="ECO:0000313" key="3">
    <source>
        <dbReference type="Proteomes" id="UP000182229"/>
    </source>
</evidence>
<dbReference type="InterPro" id="IPR008912">
    <property type="entry name" value="Uncharacterised_CoxE"/>
</dbReference>
<name>A0A1L9BFM7_9BACT</name>
<reference evidence="2 3" key="2">
    <citation type="submission" date="2016-12" db="EMBL/GenBank/DDBJ databases">
        <title>Draft Genome Sequence of Cystobacter ferrugineus Strain Cbfe23.</title>
        <authorList>
            <person name="Akbar S."/>
            <person name="Dowd S.E."/>
            <person name="Stevens D.C."/>
        </authorList>
    </citation>
    <scope>NUCLEOTIDE SEQUENCE [LARGE SCALE GENOMIC DNA]</scope>
    <source>
        <strain evidence="2 3">Cbfe23</strain>
    </source>
</reference>
<keyword evidence="3" id="KW-1185">Reference proteome</keyword>
<protein>
    <recommendedName>
        <fullName evidence="1">VWFA domain-containing protein</fullName>
    </recommendedName>
</protein>
<dbReference type="STRING" id="83449.BON30_09215"/>
<organism evidence="2 3">
    <name type="scientific">Cystobacter ferrugineus</name>
    <dbReference type="NCBI Taxonomy" id="83449"/>
    <lineage>
        <taxon>Bacteria</taxon>
        <taxon>Pseudomonadati</taxon>
        <taxon>Myxococcota</taxon>
        <taxon>Myxococcia</taxon>
        <taxon>Myxococcales</taxon>
        <taxon>Cystobacterineae</taxon>
        <taxon>Archangiaceae</taxon>
        <taxon>Cystobacter</taxon>
    </lineage>
</organism>
<feature type="domain" description="VWFA" evidence="1">
    <location>
        <begin position="201"/>
        <end position="360"/>
    </location>
</feature>
<dbReference type="Proteomes" id="UP000182229">
    <property type="component" value="Unassembled WGS sequence"/>
</dbReference>
<evidence type="ECO:0000313" key="2">
    <source>
        <dbReference type="EMBL" id="OJH41074.1"/>
    </source>
</evidence>
<dbReference type="InterPro" id="IPR002035">
    <property type="entry name" value="VWF_A"/>
</dbReference>
<proteinExistence type="predicted"/>
<dbReference type="SUPFAM" id="SSF53300">
    <property type="entry name" value="vWA-like"/>
    <property type="match status" value="1"/>
</dbReference>
<dbReference type="Pfam" id="PF05762">
    <property type="entry name" value="VWA_CoxE"/>
    <property type="match status" value="1"/>
</dbReference>
<dbReference type="PANTHER" id="PTHR30634:SF16">
    <property type="entry name" value="OUTER-MEMBRANE LIPOPROTEIN LOLB"/>
    <property type="match status" value="1"/>
</dbReference>
<comment type="caution">
    <text evidence="2">The sequence shown here is derived from an EMBL/GenBank/DDBJ whole genome shotgun (WGS) entry which is preliminary data.</text>
</comment>
<dbReference type="PANTHER" id="PTHR30634">
    <property type="entry name" value="OUTER MEMBRANE LOLAB LIPOPROTEIN INSERTION APPARATUS"/>
    <property type="match status" value="1"/>
</dbReference>
<dbReference type="RefSeq" id="WP_071897510.1">
    <property type="nucleotide sequence ID" value="NZ_MPIN01000002.1"/>
</dbReference>
<gene>
    <name evidence="2" type="ORF">BON30_09215</name>
</gene>
<dbReference type="EMBL" id="MPIN01000002">
    <property type="protein sequence ID" value="OJH41074.1"/>
    <property type="molecule type" value="Genomic_DNA"/>
</dbReference>
<evidence type="ECO:0000259" key="1">
    <source>
        <dbReference type="SMART" id="SM00327"/>
    </source>
</evidence>
<dbReference type="InterPro" id="IPR050458">
    <property type="entry name" value="LolB"/>
</dbReference>
<accession>A0A1L9BFM7</accession>
<dbReference type="Gene3D" id="3.40.50.410">
    <property type="entry name" value="von Willebrand factor, type A domain"/>
    <property type="match status" value="1"/>
</dbReference>
<dbReference type="AlphaFoldDB" id="A0A1L9BFM7"/>